<keyword evidence="4" id="KW-1185">Reference proteome</keyword>
<organism evidence="3 4">
    <name type="scientific">Jiella endophytica</name>
    <dbReference type="NCBI Taxonomy" id="2558362"/>
    <lineage>
        <taxon>Bacteria</taxon>
        <taxon>Pseudomonadati</taxon>
        <taxon>Pseudomonadota</taxon>
        <taxon>Alphaproteobacteria</taxon>
        <taxon>Hyphomicrobiales</taxon>
        <taxon>Aurantimonadaceae</taxon>
        <taxon>Jiella</taxon>
    </lineage>
</organism>
<dbReference type="OrthoDB" id="9789875at2"/>
<dbReference type="InterPro" id="IPR019236">
    <property type="entry name" value="APP1_cat"/>
</dbReference>
<evidence type="ECO:0000313" key="3">
    <source>
        <dbReference type="EMBL" id="TFF18206.1"/>
    </source>
</evidence>
<name>A0A4Y8RAY6_9HYPH</name>
<dbReference type="EMBL" id="SOZD01000010">
    <property type="protein sequence ID" value="TFF18206.1"/>
    <property type="molecule type" value="Genomic_DNA"/>
</dbReference>
<dbReference type="Pfam" id="PF09949">
    <property type="entry name" value="APP1_cat"/>
    <property type="match status" value="1"/>
</dbReference>
<accession>A0A4Y8RAY6</accession>
<evidence type="ECO:0000256" key="1">
    <source>
        <dbReference type="SAM" id="MobiDB-lite"/>
    </source>
</evidence>
<evidence type="ECO:0000259" key="2">
    <source>
        <dbReference type="Pfam" id="PF09949"/>
    </source>
</evidence>
<reference evidence="3 4" key="1">
    <citation type="submission" date="2019-03" db="EMBL/GenBank/DDBJ databases">
        <title>Jiella endophytica sp. nov., a novel endophytic bacterium isolated from root of Ficus microcarpa Linn. f.</title>
        <authorList>
            <person name="Tuo L."/>
        </authorList>
    </citation>
    <scope>NUCLEOTIDE SEQUENCE [LARGE SCALE GENOMIC DNA]</scope>
    <source>
        <strain evidence="3 4">CBS5Q-3</strain>
    </source>
</reference>
<comment type="caution">
    <text evidence="3">The sequence shown here is derived from an EMBL/GenBank/DDBJ whole genome shotgun (WGS) entry which is preliminary data.</text>
</comment>
<dbReference type="InterPro" id="IPR052935">
    <property type="entry name" value="Mg2+_PAP"/>
</dbReference>
<evidence type="ECO:0000313" key="4">
    <source>
        <dbReference type="Proteomes" id="UP000298179"/>
    </source>
</evidence>
<proteinExistence type="predicted"/>
<dbReference type="PANTHER" id="PTHR28208:SF3">
    <property type="entry name" value="PHOSPHATIDATE PHOSPHATASE APP1"/>
    <property type="match status" value="1"/>
</dbReference>
<protein>
    <submittedName>
        <fullName evidence="3">DUF2183 domain-containing protein</fullName>
    </submittedName>
</protein>
<feature type="domain" description="Phosphatidate phosphatase APP1 catalytic" evidence="2">
    <location>
        <begin position="205"/>
        <end position="360"/>
    </location>
</feature>
<sequence length="424" mass="46043">MPPPMPAERTPGLPVRRVTARWRTASRARRAATNDGGAHPGKTGTSGPGGPMMLRRGLHLAEEAWDSLRLSFKRRTGLLGKPVLVPYRGLVAPGGVWVRGRVLEDQGVTTAPHSESTLTNVWLTLKRYETDEIGGARIAWRALGKSGELVTDGEGYFDAVLPVEPADDAAPWFRVELELLSAPVHEVAPLAAELKVRTVSHQARFGVISDIDDTIVKTGATNFVKHWRTVVANSAKSRTAFPGVSHLYRAFARDTAGPETNPVFYVSSSPWNLYDLFESFLALREIPLGPMLLKDFGLDGDKWLTGGHDDHKLTMIARIMEGYPRLSFVLIGDSGQRDAAIYAEAARRHPGRVLAVHIRDVTDGIFAEDAKAGLDALEALGIPVTRGETLREAAASAEAMGLIDAADGESVRRAIADREREDGV</sequence>
<feature type="region of interest" description="Disordered" evidence="1">
    <location>
        <begin position="23"/>
        <end position="50"/>
    </location>
</feature>
<dbReference type="PANTHER" id="PTHR28208">
    <property type="entry name" value="PHOSPHATIDATE PHOSPHATASE APP1"/>
    <property type="match status" value="1"/>
</dbReference>
<dbReference type="GO" id="GO:0008195">
    <property type="term" value="F:phosphatidate phosphatase activity"/>
    <property type="evidence" value="ECO:0007669"/>
    <property type="project" value="InterPro"/>
</dbReference>
<dbReference type="AlphaFoldDB" id="A0A4Y8RAY6"/>
<gene>
    <name evidence="3" type="ORF">E3C22_21860</name>
</gene>
<dbReference type="Proteomes" id="UP000298179">
    <property type="component" value="Unassembled WGS sequence"/>
</dbReference>